<organism evidence="13 14">
    <name type="scientific">Massilia horti</name>
    <dbReference type="NCBI Taxonomy" id="2562153"/>
    <lineage>
        <taxon>Bacteria</taxon>
        <taxon>Pseudomonadati</taxon>
        <taxon>Pseudomonadota</taxon>
        <taxon>Betaproteobacteria</taxon>
        <taxon>Burkholderiales</taxon>
        <taxon>Oxalobacteraceae</taxon>
        <taxon>Telluria group</taxon>
        <taxon>Massilia</taxon>
    </lineage>
</organism>
<dbReference type="Proteomes" id="UP000297258">
    <property type="component" value="Unassembled WGS sequence"/>
</dbReference>
<evidence type="ECO:0000259" key="8">
    <source>
        <dbReference type="PROSITE" id="PS50112"/>
    </source>
</evidence>
<accession>A0A4Y9T5N3</accession>
<dbReference type="CDD" id="cd01948">
    <property type="entry name" value="EAL"/>
    <property type="match status" value="1"/>
</dbReference>
<dbReference type="SUPFAM" id="SSF141868">
    <property type="entry name" value="EAL domain-like"/>
    <property type="match status" value="1"/>
</dbReference>
<dbReference type="SUPFAM" id="SSF55785">
    <property type="entry name" value="PYP-like sensor domain (PAS domain)"/>
    <property type="match status" value="1"/>
</dbReference>
<protein>
    <submittedName>
        <fullName evidence="13">EAL domain-containing protein</fullName>
    </submittedName>
</protein>
<dbReference type="InterPro" id="IPR035965">
    <property type="entry name" value="PAS-like_dom_sf"/>
</dbReference>
<evidence type="ECO:0000313" key="13">
    <source>
        <dbReference type="EMBL" id="TFW32344.1"/>
    </source>
</evidence>
<dbReference type="OrthoDB" id="9813903at2"/>
<dbReference type="InterPro" id="IPR006189">
    <property type="entry name" value="CHASE_dom"/>
</dbReference>
<feature type="coiled-coil region" evidence="6">
    <location>
        <begin position="1188"/>
        <end position="1222"/>
    </location>
</feature>
<proteinExistence type="predicted"/>
<dbReference type="InterPro" id="IPR029787">
    <property type="entry name" value="Nucleotide_cyclase"/>
</dbReference>
<dbReference type="CDD" id="cd01949">
    <property type="entry name" value="GGDEF"/>
    <property type="match status" value="1"/>
</dbReference>
<comment type="caution">
    <text evidence="13">The sequence shown here is derived from an EMBL/GenBank/DDBJ whole genome shotgun (WGS) entry which is preliminary data.</text>
</comment>
<feature type="domain" description="PAC" evidence="9">
    <location>
        <begin position="569"/>
        <end position="621"/>
    </location>
</feature>
<dbReference type="InterPro" id="IPR000160">
    <property type="entry name" value="GGDEF_dom"/>
</dbReference>
<reference evidence="13 14" key="1">
    <citation type="submission" date="2019-03" db="EMBL/GenBank/DDBJ databases">
        <title>Draft genome of Massilia hortus sp. nov., a novel bacterial species of the Oxalobacteraceae family.</title>
        <authorList>
            <person name="Peta V."/>
            <person name="Raths R."/>
            <person name="Bucking H."/>
        </authorList>
    </citation>
    <scope>NUCLEOTIDE SEQUENCE [LARGE SCALE GENOMIC DNA]</scope>
    <source>
        <strain evidence="13 14">ONC3</strain>
    </source>
</reference>
<dbReference type="Pfam" id="PF00563">
    <property type="entry name" value="EAL"/>
    <property type="match status" value="1"/>
</dbReference>
<dbReference type="SMART" id="SM00448">
    <property type="entry name" value="REC"/>
    <property type="match status" value="1"/>
</dbReference>
<keyword evidence="14" id="KW-1185">Reference proteome</keyword>
<evidence type="ECO:0000259" key="9">
    <source>
        <dbReference type="PROSITE" id="PS50113"/>
    </source>
</evidence>
<feature type="domain" description="CHASE" evidence="10">
    <location>
        <begin position="201"/>
        <end position="397"/>
    </location>
</feature>
<dbReference type="SMART" id="SM00267">
    <property type="entry name" value="GGDEF"/>
    <property type="match status" value="1"/>
</dbReference>
<feature type="domain" description="PAS" evidence="8">
    <location>
        <begin position="499"/>
        <end position="541"/>
    </location>
</feature>
<dbReference type="InterPro" id="IPR035919">
    <property type="entry name" value="EAL_sf"/>
</dbReference>
<dbReference type="InterPro" id="IPR001789">
    <property type="entry name" value="Sig_transdc_resp-reg_receiver"/>
</dbReference>
<dbReference type="SMART" id="SM01079">
    <property type="entry name" value="CHASE"/>
    <property type="match status" value="1"/>
</dbReference>
<dbReference type="PROSITE" id="PS50887">
    <property type="entry name" value="GGDEF"/>
    <property type="match status" value="1"/>
</dbReference>
<dbReference type="NCBIfam" id="TIGR00254">
    <property type="entry name" value="GGDEF"/>
    <property type="match status" value="1"/>
</dbReference>
<dbReference type="InterPro" id="IPR043128">
    <property type="entry name" value="Rev_trsase/Diguanyl_cyclase"/>
</dbReference>
<evidence type="ECO:0000259" key="7">
    <source>
        <dbReference type="PROSITE" id="PS50110"/>
    </source>
</evidence>
<dbReference type="InterPro" id="IPR001610">
    <property type="entry name" value="PAC"/>
</dbReference>
<dbReference type="GO" id="GO:0003824">
    <property type="term" value="F:catalytic activity"/>
    <property type="evidence" value="ECO:0007669"/>
    <property type="project" value="UniProtKB-ARBA"/>
</dbReference>
<dbReference type="PANTHER" id="PTHR44757:SF2">
    <property type="entry name" value="BIOFILM ARCHITECTURE MAINTENANCE PROTEIN MBAA"/>
    <property type="match status" value="1"/>
</dbReference>
<dbReference type="SMART" id="SM00091">
    <property type="entry name" value="PAS"/>
    <property type="match status" value="2"/>
</dbReference>
<dbReference type="SUPFAM" id="SSF52172">
    <property type="entry name" value="CheY-like"/>
    <property type="match status" value="1"/>
</dbReference>
<dbReference type="PROSITE" id="PS50883">
    <property type="entry name" value="EAL"/>
    <property type="match status" value="1"/>
</dbReference>
<dbReference type="GO" id="GO:0000160">
    <property type="term" value="P:phosphorelay signal transduction system"/>
    <property type="evidence" value="ECO:0007669"/>
    <property type="project" value="InterPro"/>
</dbReference>
<keyword evidence="3" id="KW-1133">Transmembrane helix</keyword>
<evidence type="ECO:0000256" key="2">
    <source>
        <dbReference type="ARBA" id="ARBA00022692"/>
    </source>
</evidence>
<evidence type="ECO:0000256" key="1">
    <source>
        <dbReference type="ARBA" id="ARBA00004370"/>
    </source>
</evidence>
<evidence type="ECO:0000256" key="5">
    <source>
        <dbReference type="PROSITE-ProRule" id="PRU00169"/>
    </source>
</evidence>
<comment type="subcellular location">
    <subcellularLocation>
        <location evidence="1">Membrane</location>
    </subcellularLocation>
</comment>
<feature type="modified residue" description="4-aspartylphosphate" evidence="5">
    <location>
        <position position="1113"/>
    </location>
</feature>
<dbReference type="Gene3D" id="3.30.450.350">
    <property type="entry name" value="CHASE domain"/>
    <property type="match status" value="1"/>
</dbReference>
<dbReference type="GO" id="GO:0016020">
    <property type="term" value="C:membrane"/>
    <property type="evidence" value="ECO:0007669"/>
    <property type="project" value="UniProtKB-SubCell"/>
</dbReference>
<dbReference type="InterPro" id="IPR000700">
    <property type="entry name" value="PAS-assoc_C"/>
</dbReference>
<dbReference type="Gene3D" id="3.30.450.20">
    <property type="entry name" value="PAS domain"/>
    <property type="match status" value="1"/>
</dbReference>
<dbReference type="InterPro" id="IPR011006">
    <property type="entry name" value="CheY-like_superfamily"/>
</dbReference>
<evidence type="ECO:0000256" key="3">
    <source>
        <dbReference type="ARBA" id="ARBA00022989"/>
    </source>
</evidence>
<dbReference type="SMART" id="SM00086">
    <property type="entry name" value="PAC"/>
    <property type="match status" value="1"/>
</dbReference>
<dbReference type="Pfam" id="PF13426">
    <property type="entry name" value="PAS_9"/>
    <property type="match status" value="1"/>
</dbReference>
<dbReference type="SMART" id="SM00052">
    <property type="entry name" value="EAL"/>
    <property type="match status" value="1"/>
</dbReference>
<dbReference type="Gene3D" id="3.30.70.270">
    <property type="match status" value="1"/>
</dbReference>
<dbReference type="CDD" id="cd00130">
    <property type="entry name" value="PAS"/>
    <property type="match status" value="1"/>
</dbReference>
<dbReference type="InterPro" id="IPR001633">
    <property type="entry name" value="EAL_dom"/>
</dbReference>
<feature type="domain" description="Response regulatory" evidence="7">
    <location>
        <begin position="1064"/>
        <end position="1179"/>
    </location>
</feature>
<evidence type="ECO:0000256" key="6">
    <source>
        <dbReference type="SAM" id="Coils"/>
    </source>
</evidence>
<dbReference type="SUPFAM" id="SSF55073">
    <property type="entry name" value="Nucleotide cyclase"/>
    <property type="match status" value="1"/>
</dbReference>
<evidence type="ECO:0000259" key="12">
    <source>
        <dbReference type="PROSITE" id="PS50887"/>
    </source>
</evidence>
<dbReference type="Pfam" id="PF00072">
    <property type="entry name" value="Response_reg"/>
    <property type="match status" value="1"/>
</dbReference>
<name>A0A4Y9T5N3_9BURK</name>
<dbReference type="EMBL" id="SPUM01000061">
    <property type="protein sequence ID" value="TFW32344.1"/>
    <property type="molecule type" value="Genomic_DNA"/>
</dbReference>
<dbReference type="Gene3D" id="3.20.20.450">
    <property type="entry name" value="EAL domain"/>
    <property type="match status" value="1"/>
</dbReference>
<keyword evidence="5" id="KW-0597">Phosphoprotein</keyword>
<dbReference type="Pfam" id="PF00990">
    <property type="entry name" value="GGDEF"/>
    <property type="match status" value="1"/>
</dbReference>
<gene>
    <name evidence="13" type="ORF">E4O92_10280</name>
</gene>
<dbReference type="InterPro" id="IPR000014">
    <property type="entry name" value="PAS"/>
</dbReference>
<dbReference type="Gene3D" id="3.40.50.2300">
    <property type="match status" value="1"/>
</dbReference>
<dbReference type="InterPro" id="IPR052155">
    <property type="entry name" value="Biofilm_reg_signaling"/>
</dbReference>
<sequence>MASSGCRLSMGKCSKISHLRAFVRVRVPARARTPAGSTVPPVARVRYDPIHVQSIPTPKPSHRPCRSDRHESLRLRVRGDHAGAATGCRQVIRARPGRRLRHRLREPEDGVGWRRKRVKRSSLARAAGRAPRGRFGQRPALITLAACLLATAGMTGAVRSLERESIEVEFEHEADARIRAVREGLDKAVDQLESVNRLFAAVPDLRRSEFEAFTQPILAHMPQIRLLAYQRMVLALQRPAFERERQREQPGFMVSELVDGKLVRAPQRSVYRVVDYAVAAGHNEPLLGLDGATRPAQEQAAAQACATGQATMTGLYQMMVGGRMQPGFMLLMPVYRRDAARDRPACEQVEGYTIAAIGSAALAEQTFLSPSLGPDPAIDIGVEVYQAGDANPAALVYHRRLGPRSLPTLARLWGGAPLRVATSFEVGRRSWHVVVSGEPDLLFSHLGSLLMLLLGSGGSVLAAAYVGTLSARERGVARLVKERTAALTQANSALQLQLQAIEACINGIIIARAEGGGCVIEYVNPAFQSLTGYPEQEVIGRGLDVLWGRADREPGANQLLEYVREQRAGSAVIRIRRKDGSELWSEAHIAPCRDGSGAVSHYVVAHYDATEKRRYEAELEHQATHDALTGLANRTLLAERLRQEMAAAARHGYGLWVLFVGLDRFKLVNDSLGYRAGDEFLRTIAQRLIAAVRTEDTVARLGGDEFVLVLAGRGVGHLSIGVVERVMDAIARPVTVFGNECFINASAGIACYPHDSVDPEALIECADLAMHRAKEAGRNNYQFYRPEMNHEAQQRLRTERELRAAVERREFVLHYQAQVDLQSGRVVGVEADVRWDHPELGLLHPERFMPVAADTGLVLPIGAWALRAACTQVRQWQLAGHGELRLALNLSLQQFNEPDLLAQVTRVLDQTGLPATQFELELTERMMMQDVERAVEVLEGLRALGVRIAVDDFGTGYSSLAQLKRFPLDALKIDQSFVRTLSRQGAGAAIPDAIIALAHNLGMRVVAEGVDTESQCAQLAANMCDEVQGAIYCEPLDAQAFGALLAEGRKLPANLLRMPKRERTLLLVDDEPNILAALKRQLRGAGLRILTAPGGKEGLALLQTEQVDVIVSDQRMPGMTGVEFLRAVKHSHPETVRMVLSGFTELQSVTDAVNEGAIYKFLTKPWDDTQLRAHILEAFRNKEMADENRRLDIEVRTANQGLAQANRQLEEVLRRQQEQISRTGISLAIVHEALQHVPLPILGLDEEQAVVYANVAAQALFCSDGQLLGSPVEYFMPELAQLEEGRPLVQTVHGGRYEIAAHGMGKGTRARGTLIIFNPAAPDQEPGTPS</sequence>
<feature type="domain" description="GGDEF" evidence="12">
    <location>
        <begin position="653"/>
        <end position="786"/>
    </location>
</feature>
<dbReference type="NCBIfam" id="TIGR00229">
    <property type="entry name" value="sensory_box"/>
    <property type="match status" value="1"/>
</dbReference>
<dbReference type="InterPro" id="IPR042240">
    <property type="entry name" value="CHASE_sf"/>
</dbReference>
<dbReference type="PROSITE" id="PS50110">
    <property type="entry name" value="RESPONSE_REGULATORY"/>
    <property type="match status" value="1"/>
</dbReference>
<evidence type="ECO:0000256" key="4">
    <source>
        <dbReference type="ARBA" id="ARBA00023136"/>
    </source>
</evidence>
<evidence type="ECO:0000313" key="14">
    <source>
        <dbReference type="Proteomes" id="UP000297258"/>
    </source>
</evidence>
<keyword evidence="4" id="KW-0472">Membrane</keyword>
<dbReference type="CDD" id="cd17569">
    <property type="entry name" value="REC_HupR-like"/>
    <property type="match status" value="1"/>
</dbReference>
<dbReference type="PROSITE" id="PS50113">
    <property type="entry name" value="PAC"/>
    <property type="match status" value="1"/>
</dbReference>
<evidence type="ECO:0000259" key="10">
    <source>
        <dbReference type="PROSITE" id="PS50839"/>
    </source>
</evidence>
<feature type="domain" description="EAL" evidence="11">
    <location>
        <begin position="795"/>
        <end position="1049"/>
    </location>
</feature>
<evidence type="ECO:0000259" key="11">
    <source>
        <dbReference type="PROSITE" id="PS50883"/>
    </source>
</evidence>
<keyword evidence="2" id="KW-0812">Transmembrane</keyword>
<keyword evidence="6" id="KW-0175">Coiled coil</keyword>
<dbReference type="PROSITE" id="PS50112">
    <property type="entry name" value="PAS"/>
    <property type="match status" value="1"/>
</dbReference>
<dbReference type="PANTHER" id="PTHR44757">
    <property type="entry name" value="DIGUANYLATE CYCLASE DGCP"/>
    <property type="match status" value="1"/>
</dbReference>
<dbReference type="Pfam" id="PF03924">
    <property type="entry name" value="CHASE"/>
    <property type="match status" value="1"/>
</dbReference>
<dbReference type="PROSITE" id="PS50839">
    <property type="entry name" value="CHASE"/>
    <property type="match status" value="1"/>
</dbReference>